<dbReference type="InterPro" id="IPR007219">
    <property type="entry name" value="XnlR_reg_dom"/>
</dbReference>
<dbReference type="GO" id="GO:0003677">
    <property type="term" value="F:DNA binding"/>
    <property type="evidence" value="ECO:0007669"/>
    <property type="project" value="InterPro"/>
</dbReference>
<keyword evidence="2" id="KW-0805">Transcription regulation</keyword>
<dbReference type="AlphaFoldDB" id="A0A1S9RG85"/>
<keyword evidence="4" id="KW-0539">Nucleus</keyword>
<evidence type="ECO:0000256" key="1">
    <source>
        <dbReference type="ARBA" id="ARBA00004123"/>
    </source>
</evidence>
<dbReference type="GO" id="GO:0005634">
    <property type="term" value="C:nucleus"/>
    <property type="evidence" value="ECO:0007669"/>
    <property type="project" value="UniProtKB-SubCell"/>
</dbReference>
<protein>
    <recommendedName>
        <fullName evidence="6">Xylanolytic transcriptional activator regulatory domain-containing protein</fullName>
    </recommendedName>
</protein>
<keyword evidence="3" id="KW-0804">Transcription</keyword>
<evidence type="ECO:0000259" key="6">
    <source>
        <dbReference type="SMART" id="SM00906"/>
    </source>
</evidence>
<dbReference type="SMART" id="SM00906">
    <property type="entry name" value="Fungal_trans"/>
    <property type="match status" value="1"/>
</dbReference>
<dbReference type="Proteomes" id="UP000190744">
    <property type="component" value="Unassembled WGS sequence"/>
</dbReference>
<comment type="subcellular location">
    <subcellularLocation>
        <location evidence="1">Nucleus</location>
    </subcellularLocation>
</comment>
<dbReference type="GO" id="GO:0006351">
    <property type="term" value="P:DNA-templated transcription"/>
    <property type="evidence" value="ECO:0007669"/>
    <property type="project" value="InterPro"/>
</dbReference>
<reference evidence="8" key="1">
    <citation type="submission" date="2015-09" db="EMBL/GenBank/DDBJ databases">
        <authorList>
            <person name="Fill T.P."/>
            <person name="Baretta J.F."/>
            <person name="de Almeida L.G."/>
            <person name="Rocha M."/>
            <person name="de Souza D.H."/>
            <person name="Malavazi I."/>
            <person name="Cerdeira L.T."/>
            <person name="Hong H."/>
            <person name="Samborskyy M."/>
            <person name="de Vasconcelos A.T."/>
            <person name="Leadlay P."/>
            <person name="Rodrigues-Filho E."/>
        </authorList>
    </citation>
    <scope>NUCLEOTIDE SEQUENCE [LARGE SCALE GENOMIC DNA]</scope>
    <source>
        <strain evidence="8">LaBioMMi 136</strain>
    </source>
</reference>
<feature type="domain" description="Xylanolytic transcriptional activator regulatory" evidence="6">
    <location>
        <begin position="345"/>
        <end position="419"/>
    </location>
</feature>
<feature type="compositionally biased region" description="Polar residues" evidence="5">
    <location>
        <begin position="132"/>
        <end position="153"/>
    </location>
</feature>
<name>A0A1S9RG85_PENBI</name>
<comment type="caution">
    <text evidence="7">The sequence shown here is derived from an EMBL/GenBank/DDBJ whole genome shotgun (WGS) entry which is preliminary data.</text>
</comment>
<evidence type="ECO:0000256" key="3">
    <source>
        <dbReference type="ARBA" id="ARBA00023163"/>
    </source>
</evidence>
<sequence length="704" mass="78972">MARQARVSPVASPRYDVTTVGLFAIDVTQKVDRLNAPITLRHCPDCHVTHCAGACILLRLLGHRRHRNGSHATSAAGISTVADQEWHCPPPEPPLAPEANVSVTPQIDVMAFAPGYLGSTSFLAPFEDSCQTDHNAPSMPQDTPSQTGPSPLNSARLAEVNIERIHTGAKVLELLHPIRPLVELVEQHYADSWFLIAPLPMVKSYLETIIQWQDTCLQNRTEILNTSARIFKNTLQPYKIEPSMTVAEFHALVAGDNLRWEVVGLIFTLFGFLSITLSSRRSRSSAMPALPVELPKLDTRLMVHASNECVAFCDFCEVASDPLLWLLHMNILLLTTCRGDTNCAAWRHSSTLADAMYALGLHQNARTTKEAPFYLAELRRRTFHAAYGLDITMATFLGRPPHLQEQFADCPLPLDLSDEQIILSGPDLEIALSQLDCDGWNTQGKMYMSTYIRVRYKLTKTRERVLHLCLGQNKDNLCEIVDNLIQRCEATWRATPAFMRYSDDIWGKNMNPGECYMKLLIYYEHLYTLFLLNSLRARQIRGANNSTALHDIAVTLLSAVLILFRRRLSLQHAARDYPWLMLSYGLPAAAVLATEFLPHHPAWVPQRTQSLFTVIKNISVFVSALDWVSRSEVGEPEGNYQACQYAAWRLTKILDAALERRTLTRVDTTVLETPIDENSAWIQNLWSDGGNAVEFCFAGLDVPG</sequence>
<dbReference type="PANTHER" id="PTHR31001:SF61">
    <property type="entry name" value="ZN(II)2CYS6 TRANSCRIPTION FACTOR (EUROFUNG)"/>
    <property type="match status" value="1"/>
</dbReference>
<evidence type="ECO:0000256" key="5">
    <source>
        <dbReference type="SAM" id="MobiDB-lite"/>
    </source>
</evidence>
<accession>A0A1S9RG85</accession>
<evidence type="ECO:0000256" key="2">
    <source>
        <dbReference type="ARBA" id="ARBA00023015"/>
    </source>
</evidence>
<dbReference type="EMBL" id="LJBN01000186">
    <property type="protein sequence ID" value="OOQ84078.1"/>
    <property type="molecule type" value="Genomic_DNA"/>
</dbReference>
<evidence type="ECO:0000313" key="8">
    <source>
        <dbReference type="Proteomes" id="UP000190744"/>
    </source>
</evidence>
<evidence type="ECO:0000256" key="4">
    <source>
        <dbReference type="ARBA" id="ARBA00023242"/>
    </source>
</evidence>
<proteinExistence type="predicted"/>
<dbReference type="CDD" id="cd12148">
    <property type="entry name" value="fungal_TF_MHR"/>
    <property type="match status" value="1"/>
</dbReference>
<feature type="region of interest" description="Disordered" evidence="5">
    <location>
        <begin position="131"/>
        <end position="153"/>
    </location>
</feature>
<evidence type="ECO:0000313" key="7">
    <source>
        <dbReference type="EMBL" id="OOQ84078.1"/>
    </source>
</evidence>
<gene>
    <name evidence="7" type="ORF">PEBR_32158</name>
</gene>
<dbReference type="InterPro" id="IPR050613">
    <property type="entry name" value="Sec_Metabolite_Reg"/>
</dbReference>
<organism evidence="7 8">
    <name type="scientific">Penicillium brasilianum</name>
    <dbReference type="NCBI Taxonomy" id="104259"/>
    <lineage>
        <taxon>Eukaryota</taxon>
        <taxon>Fungi</taxon>
        <taxon>Dikarya</taxon>
        <taxon>Ascomycota</taxon>
        <taxon>Pezizomycotina</taxon>
        <taxon>Eurotiomycetes</taxon>
        <taxon>Eurotiomycetidae</taxon>
        <taxon>Eurotiales</taxon>
        <taxon>Aspergillaceae</taxon>
        <taxon>Penicillium</taxon>
    </lineage>
</organism>
<dbReference type="Pfam" id="PF04082">
    <property type="entry name" value="Fungal_trans"/>
    <property type="match status" value="1"/>
</dbReference>
<dbReference type="GO" id="GO:0008270">
    <property type="term" value="F:zinc ion binding"/>
    <property type="evidence" value="ECO:0007669"/>
    <property type="project" value="InterPro"/>
</dbReference>
<dbReference type="PANTHER" id="PTHR31001">
    <property type="entry name" value="UNCHARACTERIZED TRANSCRIPTIONAL REGULATORY PROTEIN"/>
    <property type="match status" value="1"/>
</dbReference>